<evidence type="ECO:0000313" key="2">
    <source>
        <dbReference type="Proteomes" id="UP000001075"/>
    </source>
</evidence>
<evidence type="ECO:0000313" key="1">
    <source>
        <dbReference type="EMBL" id="EGW01213.1"/>
    </source>
</evidence>
<dbReference type="Proteomes" id="UP000001075">
    <property type="component" value="Unassembled WGS sequence"/>
</dbReference>
<dbReference type="EMBL" id="JH000165">
    <property type="protein sequence ID" value="EGW01213.1"/>
    <property type="molecule type" value="Genomic_DNA"/>
</dbReference>
<gene>
    <name evidence="1" type="ORF">I79_005651</name>
</gene>
<proteinExistence type="predicted"/>
<dbReference type="InParanoid" id="G3H5R4"/>
<reference evidence="2" key="1">
    <citation type="journal article" date="2011" name="Nat. Biotechnol.">
        <title>The genomic sequence of the Chinese hamster ovary (CHO)-K1 cell line.</title>
        <authorList>
            <person name="Xu X."/>
            <person name="Nagarajan H."/>
            <person name="Lewis N.E."/>
            <person name="Pan S."/>
            <person name="Cai Z."/>
            <person name="Liu X."/>
            <person name="Chen W."/>
            <person name="Xie M."/>
            <person name="Wang W."/>
            <person name="Hammond S."/>
            <person name="Andersen M.R."/>
            <person name="Neff N."/>
            <person name="Passarelli B."/>
            <person name="Koh W."/>
            <person name="Fan H.C."/>
            <person name="Wang J."/>
            <person name="Gui Y."/>
            <person name="Lee K.H."/>
            <person name="Betenbaugh M.J."/>
            <person name="Quake S.R."/>
            <person name="Famili I."/>
            <person name="Palsson B.O."/>
            <person name="Wang J."/>
        </authorList>
    </citation>
    <scope>NUCLEOTIDE SEQUENCE [LARGE SCALE GENOMIC DNA]</scope>
    <source>
        <strain evidence="2">CHO K1 cell line</strain>
    </source>
</reference>
<protein>
    <submittedName>
        <fullName evidence="1">Uncharacterized protein</fullName>
    </submittedName>
</protein>
<dbReference type="AlphaFoldDB" id="G3H5R4"/>
<name>G3H5R4_CRIGR</name>
<accession>G3H5R4</accession>
<sequence>MSKKKSSKGPRRSSSCLEGWLICVGHTAEVFKSQATQTSGPPQASAAEDCHKPKLSFWNNVDNINSGV</sequence>
<organism evidence="1 2">
    <name type="scientific">Cricetulus griseus</name>
    <name type="common">Chinese hamster</name>
    <name type="synonym">Cricetulus barabensis griseus</name>
    <dbReference type="NCBI Taxonomy" id="10029"/>
    <lineage>
        <taxon>Eukaryota</taxon>
        <taxon>Metazoa</taxon>
        <taxon>Chordata</taxon>
        <taxon>Craniata</taxon>
        <taxon>Vertebrata</taxon>
        <taxon>Euteleostomi</taxon>
        <taxon>Mammalia</taxon>
        <taxon>Eutheria</taxon>
        <taxon>Euarchontoglires</taxon>
        <taxon>Glires</taxon>
        <taxon>Rodentia</taxon>
        <taxon>Myomorpha</taxon>
        <taxon>Muroidea</taxon>
        <taxon>Cricetidae</taxon>
        <taxon>Cricetinae</taxon>
        <taxon>Cricetulus</taxon>
    </lineage>
</organism>